<dbReference type="GO" id="GO:0003676">
    <property type="term" value="F:nucleic acid binding"/>
    <property type="evidence" value="ECO:0007669"/>
    <property type="project" value="InterPro"/>
</dbReference>
<reference evidence="2 3" key="1">
    <citation type="journal article" date="2013" name="Proc. Natl. Acad. Sci. U.S.A.">
        <title>Genome of an arbuscular mycorrhizal fungus provides insight into the oldest plant symbiosis.</title>
        <authorList>
            <person name="Tisserant E."/>
            <person name="Malbreil M."/>
            <person name="Kuo A."/>
            <person name="Kohler A."/>
            <person name="Symeonidi A."/>
            <person name="Balestrini R."/>
            <person name="Charron P."/>
            <person name="Duensing N."/>
            <person name="Frei Dit Frey N."/>
            <person name="Gianinazzi-Pearson V."/>
            <person name="Gilbert L.B."/>
            <person name="Handa Y."/>
            <person name="Herr J.R."/>
            <person name="Hijri M."/>
            <person name="Koul R."/>
            <person name="Kawaguchi M."/>
            <person name="Krajinski F."/>
            <person name="Lammers P.J."/>
            <person name="Masclaux F.G."/>
            <person name="Murat C."/>
            <person name="Morin E."/>
            <person name="Ndikumana S."/>
            <person name="Pagni M."/>
            <person name="Petitpierre D."/>
            <person name="Requena N."/>
            <person name="Rosikiewicz P."/>
            <person name="Riley R."/>
            <person name="Saito K."/>
            <person name="San Clemente H."/>
            <person name="Shapiro H."/>
            <person name="van Tuinen D."/>
            <person name="Becard G."/>
            <person name="Bonfante P."/>
            <person name="Paszkowski U."/>
            <person name="Shachar-Hill Y.Y."/>
            <person name="Tuskan G.A."/>
            <person name="Young P.W."/>
            <person name="Sanders I.R."/>
            <person name="Henrissat B."/>
            <person name="Rensing S.A."/>
            <person name="Grigoriev I.V."/>
            <person name="Corradi N."/>
            <person name="Roux C."/>
            <person name="Martin F."/>
        </authorList>
    </citation>
    <scope>NUCLEOTIDE SEQUENCE [LARGE SCALE GENOMIC DNA]</scope>
    <source>
        <strain evidence="2 3">DAOM 197198</strain>
    </source>
</reference>
<gene>
    <name evidence="2" type="ORF">GLOIN_2v708233</name>
</gene>
<evidence type="ECO:0000313" key="2">
    <source>
        <dbReference type="EMBL" id="POG61386.1"/>
    </source>
</evidence>
<dbReference type="InterPro" id="IPR002156">
    <property type="entry name" value="RNaseH_domain"/>
</dbReference>
<comment type="caution">
    <text evidence="2">The sequence shown here is derived from an EMBL/GenBank/DDBJ whole genome shotgun (WGS) entry which is preliminary data.</text>
</comment>
<dbReference type="VEuPathDB" id="FungiDB:RhiirFUN_021504"/>
<dbReference type="Gene3D" id="3.30.420.10">
    <property type="entry name" value="Ribonuclease H-like superfamily/Ribonuclease H"/>
    <property type="match status" value="1"/>
</dbReference>
<keyword evidence="3" id="KW-1185">Reference proteome</keyword>
<dbReference type="InterPro" id="IPR012337">
    <property type="entry name" value="RNaseH-like_sf"/>
</dbReference>
<evidence type="ECO:0000313" key="3">
    <source>
        <dbReference type="Proteomes" id="UP000018888"/>
    </source>
</evidence>
<name>A0A2P4P7M1_RHIID</name>
<dbReference type="EMBL" id="AUPC02000344">
    <property type="protein sequence ID" value="POG61386.1"/>
    <property type="molecule type" value="Genomic_DNA"/>
</dbReference>
<organism evidence="2 3">
    <name type="scientific">Rhizophagus irregularis (strain DAOM 181602 / DAOM 197198 / MUCL 43194)</name>
    <name type="common">Arbuscular mycorrhizal fungus</name>
    <name type="synonym">Glomus intraradices</name>
    <dbReference type="NCBI Taxonomy" id="747089"/>
    <lineage>
        <taxon>Eukaryota</taxon>
        <taxon>Fungi</taxon>
        <taxon>Fungi incertae sedis</taxon>
        <taxon>Mucoromycota</taxon>
        <taxon>Glomeromycotina</taxon>
        <taxon>Glomeromycetes</taxon>
        <taxon>Glomerales</taxon>
        <taxon>Glomeraceae</taxon>
        <taxon>Rhizophagus</taxon>
    </lineage>
</organism>
<evidence type="ECO:0000259" key="1">
    <source>
        <dbReference type="PROSITE" id="PS50879"/>
    </source>
</evidence>
<protein>
    <recommendedName>
        <fullName evidence="1">RNase H type-1 domain-containing protein</fullName>
    </recommendedName>
</protein>
<dbReference type="Pfam" id="PF00075">
    <property type="entry name" value="RNase_H"/>
    <property type="match status" value="1"/>
</dbReference>
<sequence length="1084" mass="127485">MFAAINDSLYDGYKLHATLPMNIYRKDDYHEEKLELKLIGYLDDTTWFANKIDDLVANLAIADDFYSLANIKINKEKTKLLTNDKTLLAKDDKHIPFYFGNDLINIEIVPKNSNERILGIYVNINNSPTFTYKKIKKMLHYICYNLRKKKITHDHVIYFINKVLLPRIEYLTQHILVPPHIINEFNRIIRSIYKHSLSLPKSFFNSVIHNPIYPNILNIWDSQLRAQASLLNAQINNPITSPLIQFLILTSQNRLWTNDIGETTKYFHKPMKLFNRLENLLCIFHYYNLSFFHSIKYHVTGGVHPISYFISDPKQYFKFLRSLKHKDIFFLDQIISNDGAFLKTWKEIKKTLISKSGRRPKWYDFLKENIVLNNNTNRLQFTTNNNNPSPSQNFTRPKIIKSNNRSLPCKNQWTSFWSPRYSDIIYIKIIEKSHFPSDVPKVYGEHHIPFRDPIPQDPSLTPHSMPNLLIPCPGCDLHDSFYIGDIRPRCIISFPSNNTISVHANIYRKNNNRQNNIFIVHKSHSETRADVFIDYNECINPNFRQTENIIQHSPLFNNISQKNFQLIKTILLPFSIHNFFFSFANLISSFNSLEFYTDGSLLRYNDSSIMGFGWILTNDINLDLKFSGKTVEWASSTRAEIFAILTCLIICPPNSHVTIFTDSQCAIDTYYSLQHYKMTPRRLQKLNNVLLWQAIKWIIQSLNLTIKLNKVQAHSGNTYNDIADTLAKAGCEQPDIISISPVGVKPQKGYIKFNEEFIIDRNIRKTLKKPINFRNIERQISHRSLHIIKTFTLEHRINWEYTQYWMSFNPFHKATSQTYSKHVSWRMKCSNYALPTLDALNRNYPDILKGFDTCFLCSNSTETNEHFWTCSESINILKNIFRKYESIYNSLIINNINYDKFKNEIPTITESPVFTCFNSNISTIFDAPDLHCILINMIPFSIIKPFQDAKISKKEIKKLLLTFLFDLHKDIYELLWKVLTSKWKQYKLDLGITKSTFTKRINTRRERKRQNNFDISHNNPLNDNILNIGYSNPFMTSTRNLDDSVLWIYLTSSNFRHNLPWINSLYLTIIDSIQFDTNLFYYNI</sequence>
<dbReference type="AlphaFoldDB" id="A0A2P4P7M1"/>
<dbReference type="PROSITE" id="PS50879">
    <property type="entry name" value="RNASE_H_1"/>
    <property type="match status" value="1"/>
</dbReference>
<feature type="domain" description="RNase H type-1" evidence="1">
    <location>
        <begin position="589"/>
        <end position="732"/>
    </location>
</feature>
<accession>A0A2P4P7M1</accession>
<proteinExistence type="predicted"/>
<dbReference type="Proteomes" id="UP000018888">
    <property type="component" value="Unassembled WGS sequence"/>
</dbReference>
<dbReference type="InterPro" id="IPR036397">
    <property type="entry name" value="RNaseH_sf"/>
</dbReference>
<dbReference type="SUPFAM" id="SSF53098">
    <property type="entry name" value="Ribonuclease H-like"/>
    <property type="match status" value="1"/>
</dbReference>
<dbReference type="GO" id="GO:0004523">
    <property type="term" value="F:RNA-DNA hybrid ribonuclease activity"/>
    <property type="evidence" value="ECO:0007669"/>
    <property type="project" value="InterPro"/>
</dbReference>
<reference evidence="2 3" key="2">
    <citation type="journal article" date="2018" name="New Phytol.">
        <title>High intraspecific genome diversity in the model arbuscular mycorrhizal symbiont Rhizophagus irregularis.</title>
        <authorList>
            <person name="Chen E.C.H."/>
            <person name="Morin E."/>
            <person name="Beaudet D."/>
            <person name="Noel J."/>
            <person name="Yildirir G."/>
            <person name="Ndikumana S."/>
            <person name="Charron P."/>
            <person name="St-Onge C."/>
            <person name="Giorgi J."/>
            <person name="Kruger M."/>
            <person name="Marton T."/>
            <person name="Ropars J."/>
            <person name="Grigoriev I.V."/>
            <person name="Hainaut M."/>
            <person name="Henrissat B."/>
            <person name="Roux C."/>
            <person name="Martin F."/>
            <person name="Corradi N."/>
        </authorList>
    </citation>
    <scope>NUCLEOTIDE SEQUENCE [LARGE SCALE GENOMIC DNA]</scope>
    <source>
        <strain evidence="2 3">DAOM 197198</strain>
    </source>
</reference>